<dbReference type="GO" id="GO:0009798">
    <property type="term" value="P:axis specification"/>
    <property type="evidence" value="ECO:0007669"/>
    <property type="project" value="Ensembl"/>
</dbReference>
<comment type="similarity">
    <text evidence="2 8">Belongs to the TGF-beta family.</text>
</comment>
<dbReference type="GO" id="GO:0038092">
    <property type="term" value="P:nodal signaling pathway"/>
    <property type="evidence" value="ECO:0007669"/>
    <property type="project" value="Ensembl"/>
</dbReference>
<dbReference type="InterPro" id="IPR001839">
    <property type="entry name" value="TGF-b_C"/>
</dbReference>
<dbReference type="GO" id="GO:0001706">
    <property type="term" value="P:endoderm formation"/>
    <property type="evidence" value="ECO:0007669"/>
    <property type="project" value="Ensembl"/>
</dbReference>
<dbReference type="GO" id="GO:0048666">
    <property type="term" value="P:neuron development"/>
    <property type="evidence" value="ECO:0007669"/>
    <property type="project" value="Ensembl"/>
</dbReference>
<dbReference type="CDD" id="cd13764">
    <property type="entry name" value="TGF_beta_GDF1_3_like"/>
    <property type="match status" value="1"/>
</dbReference>
<dbReference type="InterPro" id="IPR017948">
    <property type="entry name" value="TGFb_CS"/>
</dbReference>
<keyword evidence="6" id="KW-1015">Disulfide bond</keyword>
<dbReference type="PANTHER" id="PTHR11848:SF300">
    <property type="entry name" value="CVG1 PROTEIN"/>
    <property type="match status" value="1"/>
</dbReference>
<dbReference type="FunFam" id="2.10.90.10:FF:000001">
    <property type="entry name" value="Bone morphogenetic protein 4"/>
    <property type="match status" value="1"/>
</dbReference>
<dbReference type="GO" id="GO:1900107">
    <property type="term" value="P:regulation of nodal signaling pathway"/>
    <property type="evidence" value="ECO:0007669"/>
    <property type="project" value="Ensembl"/>
</dbReference>
<dbReference type="Pfam" id="PF00019">
    <property type="entry name" value="TGF_beta"/>
    <property type="match status" value="1"/>
</dbReference>
<dbReference type="AlphaFoldDB" id="A0A3Q0SVS2"/>
<dbReference type="Gene3D" id="2.10.90.10">
    <property type="entry name" value="Cystine-knot cytokines"/>
    <property type="match status" value="1"/>
</dbReference>
<reference evidence="11" key="1">
    <citation type="submission" date="2025-08" db="UniProtKB">
        <authorList>
            <consortium name="Ensembl"/>
        </authorList>
    </citation>
    <scope>IDENTIFICATION</scope>
</reference>
<reference evidence="11" key="2">
    <citation type="submission" date="2025-09" db="UniProtKB">
        <authorList>
            <consortium name="Ensembl"/>
        </authorList>
    </citation>
    <scope>IDENTIFICATION</scope>
</reference>
<evidence type="ECO:0000313" key="11">
    <source>
        <dbReference type="Ensembl" id="ENSACIP00000028980.1"/>
    </source>
</evidence>
<dbReference type="PRINTS" id="PR00669">
    <property type="entry name" value="INHIBINA"/>
</dbReference>
<feature type="signal peptide" evidence="9">
    <location>
        <begin position="1"/>
        <end position="16"/>
    </location>
</feature>
<evidence type="ECO:0000256" key="2">
    <source>
        <dbReference type="ARBA" id="ARBA00006656"/>
    </source>
</evidence>
<dbReference type="Ensembl" id="ENSACIT00000029749.1">
    <property type="protein sequence ID" value="ENSACIP00000028980.1"/>
    <property type="gene ID" value="ENSACIG00000022437.1"/>
</dbReference>
<dbReference type="GO" id="GO:0001707">
    <property type="term" value="P:mesoderm formation"/>
    <property type="evidence" value="ECO:0007669"/>
    <property type="project" value="Ensembl"/>
</dbReference>
<evidence type="ECO:0000313" key="12">
    <source>
        <dbReference type="Proteomes" id="UP000261340"/>
    </source>
</evidence>
<dbReference type="PROSITE" id="PS51362">
    <property type="entry name" value="TGF_BETA_2"/>
    <property type="match status" value="1"/>
</dbReference>
<evidence type="ECO:0000256" key="9">
    <source>
        <dbReference type="SAM" id="SignalP"/>
    </source>
</evidence>
<evidence type="ECO:0000256" key="5">
    <source>
        <dbReference type="ARBA" id="ARBA00023030"/>
    </source>
</evidence>
<keyword evidence="5 8" id="KW-0339">Growth factor</keyword>
<dbReference type="FunFam" id="2.60.120.970:FF:000020">
    <property type="entry name" value="growth/differentiation factor 3"/>
    <property type="match status" value="1"/>
</dbReference>
<dbReference type="InterPro" id="IPR015615">
    <property type="entry name" value="TGF-beta-rel"/>
</dbReference>
<dbReference type="STRING" id="61819.ENSACIP00000028980"/>
<evidence type="ECO:0000256" key="8">
    <source>
        <dbReference type="RuleBase" id="RU000354"/>
    </source>
</evidence>
<evidence type="ECO:0000259" key="10">
    <source>
        <dbReference type="PROSITE" id="PS51362"/>
    </source>
</evidence>
<dbReference type="GO" id="GO:0008083">
    <property type="term" value="F:growth factor activity"/>
    <property type="evidence" value="ECO:0007669"/>
    <property type="project" value="UniProtKB-KW"/>
</dbReference>
<dbReference type="Proteomes" id="UP000261340">
    <property type="component" value="Unplaced"/>
</dbReference>
<evidence type="ECO:0000256" key="3">
    <source>
        <dbReference type="ARBA" id="ARBA00022525"/>
    </source>
</evidence>
<dbReference type="GO" id="GO:0032991">
    <property type="term" value="C:protein-containing complex"/>
    <property type="evidence" value="ECO:0007669"/>
    <property type="project" value="Ensembl"/>
</dbReference>
<dbReference type="SUPFAM" id="SSF57501">
    <property type="entry name" value="Cystine-knot cytokines"/>
    <property type="match status" value="1"/>
</dbReference>
<feature type="domain" description="TGF-beta family profile" evidence="10">
    <location>
        <begin position="259"/>
        <end position="376"/>
    </location>
</feature>
<dbReference type="GO" id="GO:1904086">
    <property type="term" value="P:regulation of epiboly involved in gastrulation with mouth forming second"/>
    <property type="evidence" value="ECO:0007669"/>
    <property type="project" value="Ensembl"/>
</dbReference>
<dbReference type="GO" id="GO:0060027">
    <property type="term" value="P:convergent extension involved in gastrulation"/>
    <property type="evidence" value="ECO:0007669"/>
    <property type="project" value="Ensembl"/>
</dbReference>
<dbReference type="InterPro" id="IPR001111">
    <property type="entry name" value="TGF-b_propeptide"/>
</dbReference>
<dbReference type="GO" id="GO:0030509">
    <property type="term" value="P:BMP signaling pathway"/>
    <property type="evidence" value="ECO:0007669"/>
    <property type="project" value="Ensembl"/>
</dbReference>
<keyword evidence="7" id="KW-0325">Glycoprotein</keyword>
<dbReference type="GO" id="GO:0005615">
    <property type="term" value="C:extracellular space"/>
    <property type="evidence" value="ECO:0007669"/>
    <property type="project" value="TreeGrafter"/>
</dbReference>
<keyword evidence="3" id="KW-0964">Secreted</keyword>
<dbReference type="GeneTree" id="ENSGT00940000164416"/>
<dbReference type="Pfam" id="PF00688">
    <property type="entry name" value="TGFb_propeptide"/>
    <property type="match status" value="1"/>
</dbReference>
<protein>
    <submittedName>
        <fullName evidence="11">Growth differentiation factor 3</fullName>
    </submittedName>
</protein>
<dbReference type="InterPro" id="IPR029034">
    <property type="entry name" value="Cystine-knot_cytokine"/>
</dbReference>
<dbReference type="SMART" id="SM00204">
    <property type="entry name" value="TGFB"/>
    <property type="match status" value="1"/>
</dbReference>
<dbReference type="Gene3D" id="2.60.120.970">
    <property type="match status" value="1"/>
</dbReference>
<keyword evidence="4 9" id="KW-0732">Signal</keyword>
<dbReference type="PANTHER" id="PTHR11848">
    <property type="entry name" value="TGF-BETA FAMILY"/>
    <property type="match status" value="1"/>
</dbReference>
<dbReference type="GO" id="GO:0001947">
    <property type="term" value="P:heart looping"/>
    <property type="evidence" value="ECO:0007669"/>
    <property type="project" value="Ensembl"/>
</dbReference>
<evidence type="ECO:0000256" key="4">
    <source>
        <dbReference type="ARBA" id="ARBA00022729"/>
    </source>
</evidence>
<evidence type="ECO:0000256" key="7">
    <source>
        <dbReference type="ARBA" id="ARBA00023180"/>
    </source>
</evidence>
<proteinExistence type="inferred from homology"/>
<organism evidence="11 12">
    <name type="scientific">Amphilophus citrinellus</name>
    <name type="common">Midas cichlid</name>
    <name type="synonym">Cichlasoma citrinellum</name>
    <dbReference type="NCBI Taxonomy" id="61819"/>
    <lineage>
        <taxon>Eukaryota</taxon>
        <taxon>Metazoa</taxon>
        <taxon>Chordata</taxon>
        <taxon>Craniata</taxon>
        <taxon>Vertebrata</taxon>
        <taxon>Euteleostomi</taxon>
        <taxon>Actinopterygii</taxon>
        <taxon>Neopterygii</taxon>
        <taxon>Teleostei</taxon>
        <taxon>Neoteleostei</taxon>
        <taxon>Acanthomorphata</taxon>
        <taxon>Ovalentaria</taxon>
        <taxon>Cichlomorphae</taxon>
        <taxon>Cichliformes</taxon>
        <taxon>Cichlidae</taxon>
        <taxon>New World cichlids</taxon>
        <taxon>Cichlasomatinae</taxon>
        <taxon>Heroini</taxon>
        <taxon>Amphilophus</taxon>
    </lineage>
</organism>
<evidence type="ECO:0000256" key="1">
    <source>
        <dbReference type="ARBA" id="ARBA00004613"/>
    </source>
</evidence>
<name>A0A3Q0SVS2_AMPCI</name>
<sequence>MTPVLLLAVCFLGVSALPRAEDTNRQEQLLLRSLGLSGRPRPAGSHQPRRQVPSALWRMFRRAEKLEALESQPCTVSEYGVRGNIIRYVQDQGRLVSGWSRSCQACLEKHLFFNMSILQPVEVLSLAQLEIKLHWKPLSPVQLLQGTQAVAVSLYKVVRSTLKGANPKANRRLVLSQSVQLQRESTSITMDLTALAESWRKPGSNYGLILELLPLRADPEEFLPFYPGNSLPLQPAFALPLVQASLVAVSLNPNQCRSRRRRSAIHIPVTPSSVCKARRLYISFKDVGWQDWVIAPQGFMANYCHGECPFPLSESLNGTNHAILQTLVHSLDPENTPQPCCVPIRLSSISMLYYDNNDNVVLQHYQDMVVDECGCR</sequence>
<dbReference type="PROSITE" id="PS00250">
    <property type="entry name" value="TGF_BETA_1"/>
    <property type="match status" value="1"/>
</dbReference>
<dbReference type="OMA" id="DWRTHSR"/>
<evidence type="ECO:0000256" key="6">
    <source>
        <dbReference type="ARBA" id="ARBA00023157"/>
    </source>
</evidence>
<comment type="subcellular location">
    <subcellularLocation>
        <location evidence="1">Secreted</location>
    </subcellularLocation>
</comment>
<keyword evidence="12" id="KW-1185">Reference proteome</keyword>
<feature type="chain" id="PRO_5018670021" evidence="9">
    <location>
        <begin position="17"/>
        <end position="376"/>
    </location>
</feature>
<dbReference type="GO" id="GO:0048382">
    <property type="term" value="P:mesendoderm development"/>
    <property type="evidence" value="ECO:0007669"/>
    <property type="project" value="Ensembl"/>
</dbReference>
<dbReference type="GO" id="GO:0005125">
    <property type="term" value="F:cytokine activity"/>
    <property type="evidence" value="ECO:0007669"/>
    <property type="project" value="TreeGrafter"/>
</dbReference>
<accession>A0A3Q0SVS2</accession>